<evidence type="ECO:0000313" key="3">
    <source>
        <dbReference type="EMBL" id="MFC0676557.1"/>
    </source>
</evidence>
<evidence type="ECO:0000256" key="1">
    <source>
        <dbReference type="SAM" id="MobiDB-lite"/>
    </source>
</evidence>
<accession>A0ABV6RJK4</accession>
<organism evidence="3 4">
    <name type="scientific">Lysobacter korlensis</name>
    <dbReference type="NCBI Taxonomy" id="553636"/>
    <lineage>
        <taxon>Bacteria</taxon>
        <taxon>Pseudomonadati</taxon>
        <taxon>Pseudomonadota</taxon>
        <taxon>Gammaproteobacteria</taxon>
        <taxon>Lysobacterales</taxon>
        <taxon>Lysobacteraceae</taxon>
        <taxon>Lysobacter</taxon>
    </lineage>
</organism>
<dbReference type="Proteomes" id="UP001589896">
    <property type="component" value="Unassembled WGS sequence"/>
</dbReference>
<keyword evidence="4" id="KW-1185">Reference proteome</keyword>
<evidence type="ECO:0000313" key="4">
    <source>
        <dbReference type="Proteomes" id="UP001589896"/>
    </source>
</evidence>
<dbReference type="RefSeq" id="WP_386664260.1">
    <property type="nucleotide sequence ID" value="NZ_JBHLTG010000001.1"/>
</dbReference>
<feature type="signal peptide" evidence="2">
    <location>
        <begin position="1"/>
        <end position="18"/>
    </location>
</feature>
<evidence type="ECO:0008006" key="5">
    <source>
        <dbReference type="Google" id="ProtNLM"/>
    </source>
</evidence>
<keyword evidence="2" id="KW-0732">Signal</keyword>
<dbReference type="EMBL" id="JBHLTG010000001">
    <property type="protein sequence ID" value="MFC0676557.1"/>
    <property type="molecule type" value="Genomic_DNA"/>
</dbReference>
<sequence length="287" mass="30955">MTRTLARASMLSCAIALAGCSSDAAQPEDTKPGAAPTEAAARDDARTERTVPVSVELLLEELEDGRNAPQQNYRLTESRCREAGWPVRSLSGEQIARLGTATLELSLDSNRRLARETRWSWTSPGKQLEDLCLFEFREQVVENYIDRQVTGHSGDEFTPGWQQEPVTADEFELLPIDAAQAAEGHAIAAQAGWQDQGAMSVAGQPCNRWSKDGVSVCMWAEGARMGLSTDPVVHSASTMPDNSPSGIVLAQEPANGNGTRVTTRRFTAGESLPPSAFVPVTRSRGGQ</sequence>
<feature type="region of interest" description="Disordered" evidence="1">
    <location>
        <begin position="23"/>
        <end position="47"/>
    </location>
</feature>
<proteinExistence type="predicted"/>
<reference evidence="3 4" key="1">
    <citation type="submission" date="2024-09" db="EMBL/GenBank/DDBJ databases">
        <authorList>
            <person name="Sun Q."/>
            <person name="Mori K."/>
        </authorList>
    </citation>
    <scope>NUCLEOTIDE SEQUENCE [LARGE SCALE GENOMIC DNA]</scope>
    <source>
        <strain evidence="3 4">KCTC 23076</strain>
    </source>
</reference>
<name>A0ABV6RJK4_9GAMM</name>
<evidence type="ECO:0000256" key="2">
    <source>
        <dbReference type="SAM" id="SignalP"/>
    </source>
</evidence>
<feature type="chain" id="PRO_5045376500" description="Lipoprotein" evidence="2">
    <location>
        <begin position="19"/>
        <end position="287"/>
    </location>
</feature>
<feature type="region of interest" description="Disordered" evidence="1">
    <location>
        <begin position="267"/>
        <end position="287"/>
    </location>
</feature>
<protein>
    <recommendedName>
        <fullName evidence="5">Lipoprotein</fullName>
    </recommendedName>
</protein>
<comment type="caution">
    <text evidence="3">The sequence shown here is derived from an EMBL/GenBank/DDBJ whole genome shotgun (WGS) entry which is preliminary data.</text>
</comment>
<gene>
    <name evidence="3" type="ORF">ACFFGH_01660</name>
</gene>
<dbReference type="PROSITE" id="PS51257">
    <property type="entry name" value="PROKAR_LIPOPROTEIN"/>
    <property type="match status" value="1"/>
</dbReference>